<dbReference type="Proteomes" id="UP000016800">
    <property type="component" value="Chromosome I"/>
</dbReference>
<reference evidence="4" key="1">
    <citation type="journal article" date="2013" name="PLoS Pathog.">
        <title>Deciphering the cryptic genome: genome-wide analyses of the rice pathogen Fusarium fujikuroi reveal complex regulation of secondary metabolism and novel metabolites.</title>
        <authorList>
            <person name="Wiemann P."/>
            <person name="Sieber C.M."/>
            <person name="von Bargen K.W."/>
            <person name="Studt L."/>
            <person name="Niehaus E.M."/>
            <person name="Espino J.J."/>
            <person name="Huss K."/>
            <person name="Michielse C.B."/>
            <person name="Albermann S."/>
            <person name="Wagner D."/>
            <person name="Bergner S.V."/>
            <person name="Connolly L.R."/>
            <person name="Fischer A."/>
            <person name="Reuter G."/>
            <person name="Kleigrewe K."/>
            <person name="Bald T."/>
            <person name="Wingfield B.D."/>
            <person name="Ophir R."/>
            <person name="Freeman S."/>
            <person name="Hippler M."/>
            <person name="Smith K.M."/>
            <person name="Brown D.W."/>
            <person name="Proctor R.H."/>
            <person name="Munsterkotter M."/>
            <person name="Freitag M."/>
            <person name="Humpf H.U."/>
            <person name="Guldener U."/>
            <person name="Tudzynski B."/>
        </authorList>
    </citation>
    <scope>NUCLEOTIDE SEQUENCE [LARGE SCALE GENOMIC DNA]</scope>
    <source>
        <strain evidence="4">CBS 195.34 / IMI 58289 / NRRL A-6831</strain>
    </source>
</reference>
<evidence type="ECO:0008006" key="5">
    <source>
        <dbReference type="Google" id="ProtNLM"/>
    </source>
</evidence>
<feature type="region of interest" description="Disordered" evidence="1">
    <location>
        <begin position="61"/>
        <end position="87"/>
    </location>
</feature>
<dbReference type="VEuPathDB" id="FungiDB:FFUJ_00051"/>
<keyword evidence="4" id="KW-1185">Reference proteome</keyword>
<feature type="signal peptide" evidence="2">
    <location>
        <begin position="1"/>
        <end position="19"/>
    </location>
</feature>
<evidence type="ECO:0000256" key="2">
    <source>
        <dbReference type="SAM" id="SignalP"/>
    </source>
</evidence>
<keyword evidence="2" id="KW-0732">Signal</keyword>
<accession>S0DLK0</accession>
<name>S0DLK0_GIBF5</name>
<organism evidence="3 4">
    <name type="scientific">Gibberella fujikuroi (strain CBS 195.34 / IMI 58289 / NRRL A-6831)</name>
    <name type="common">Bakanae and foot rot disease fungus</name>
    <name type="synonym">Fusarium fujikuroi</name>
    <dbReference type="NCBI Taxonomy" id="1279085"/>
    <lineage>
        <taxon>Eukaryota</taxon>
        <taxon>Fungi</taxon>
        <taxon>Dikarya</taxon>
        <taxon>Ascomycota</taxon>
        <taxon>Pezizomycotina</taxon>
        <taxon>Sordariomycetes</taxon>
        <taxon>Hypocreomycetidae</taxon>
        <taxon>Hypocreales</taxon>
        <taxon>Nectriaceae</taxon>
        <taxon>Fusarium</taxon>
        <taxon>Fusarium fujikuroi species complex</taxon>
    </lineage>
</organism>
<dbReference type="AlphaFoldDB" id="S0DLK0"/>
<dbReference type="GeneID" id="35393536"/>
<proteinExistence type="predicted"/>
<protein>
    <recommendedName>
        <fullName evidence="5">GEgh 16 protein</fullName>
    </recommendedName>
</protein>
<dbReference type="EMBL" id="HF679023">
    <property type="protein sequence ID" value="CCT63315.1"/>
    <property type="molecule type" value="Genomic_DNA"/>
</dbReference>
<sequence length="184" mass="19057">MTQLTKILIILAAASATLSAPTVKPRQLAGEGSFFDSVFTGTDNGVGYGVENAEDNAATLIGGKTTTAGGGSTSNPPPPPPKVKRQADKIANGASTDLHAVGQDKAADLVQTDGDNIDGQLTQDAGTLGAQVGGDEEDVLERTGDMVPSKMPTRRARVFYYQASVPVCAAWRYQCFSSSFGSDT</sequence>
<evidence type="ECO:0000313" key="3">
    <source>
        <dbReference type="EMBL" id="CCT63315.1"/>
    </source>
</evidence>
<feature type="chain" id="PRO_5004494952" description="GEgh 16 protein" evidence="2">
    <location>
        <begin position="20"/>
        <end position="184"/>
    </location>
</feature>
<dbReference type="HOGENOM" id="CLU_140471_0_0_1"/>
<gene>
    <name evidence="3" type="ORF">FFUJ_00051</name>
</gene>
<evidence type="ECO:0000256" key="1">
    <source>
        <dbReference type="SAM" id="MobiDB-lite"/>
    </source>
</evidence>
<evidence type="ECO:0000313" key="4">
    <source>
        <dbReference type="Proteomes" id="UP000016800"/>
    </source>
</evidence>
<dbReference type="RefSeq" id="XP_023425396.1">
    <property type="nucleotide sequence ID" value="XM_023573726.1"/>
</dbReference>